<dbReference type="EMBL" id="AORI01000001">
    <property type="protein sequence ID" value="ENY69375.1"/>
    <property type="molecule type" value="Genomic_DNA"/>
</dbReference>
<dbReference type="Proteomes" id="UP000013131">
    <property type="component" value="Unassembled WGS sequence"/>
</dbReference>
<dbReference type="AlphaFoldDB" id="N9TTH6"/>
<reference evidence="3 4" key="1">
    <citation type="journal article" date="2013" name="Genome Announc.">
        <title>Draft Genome Sequences of Mycoplasma auris and Mycoplasma yeatsii, Two Species of the Ear Canal of Caprinae.</title>
        <authorList>
            <person name="Dordet-Frisoni E."/>
            <person name="Baranowski E."/>
            <person name="Barre A."/>
            <person name="Blanchard A."/>
            <person name="Breton M."/>
            <person name="Couture C."/>
            <person name="Dupuy V."/>
            <person name="Gaurivaud P."/>
            <person name="Jacob D."/>
            <person name="Lemaitre C."/>
            <person name="Manso-Silvan L."/>
            <person name="Nikolski M."/>
            <person name="Nouvel L.X."/>
            <person name="Poumarat F."/>
            <person name="Sirand-Pugnet P."/>
            <person name="Thebault P."/>
            <person name="Theil S."/>
            <person name="Thiaucourt F."/>
            <person name="Citti C."/>
            <person name="Tardy F."/>
        </authorList>
    </citation>
    <scope>NUCLEOTIDE SEQUENCE [LARGE SCALE GENOMIC DNA]</scope>
    <source>
        <strain evidence="3 4">15026</strain>
    </source>
</reference>
<comment type="caution">
    <text evidence="3">The sequence shown here is derived from an EMBL/GenBank/DDBJ whole genome shotgun (WGS) entry which is preliminary data.</text>
</comment>
<dbReference type="SUPFAM" id="SSF53448">
    <property type="entry name" value="Nucleotide-diphospho-sugar transferases"/>
    <property type="match status" value="1"/>
</dbReference>
<dbReference type="STRING" id="1188233.MAU_0870"/>
<dbReference type="InterPro" id="IPR029044">
    <property type="entry name" value="Nucleotide-diphossugar_trans"/>
</dbReference>
<dbReference type="GO" id="GO:0016740">
    <property type="term" value="F:transferase activity"/>
    <property type="evidence" value="ECO:0007669"/>
    <property type="project" value="UniProtKB-KW"/>
</dbReference>
<protein>
    <submittedName>
        <fullName evidence="3">Glycosyltransferase</fullName>
    </submittedName>
</protein>
<dbReference type="RefSeq" id="WP_004423212.1">
    <property type="nucleotide sequence ID" value="NZ_AORI01000001.1"/>
</dbReference>
<dbReference type="OrthoDB" id="401305at2"/>
<dbReference type="Gene3D" id="3.90.550.10">
    <property type="entry name" value="Spore Coat Polysaccharide Biosynthesis Protein SpsA, Chain A"/>
    <property type="match status" value="1"/>
</dbReference>
<name>N9TTH6_9BACT</name>
<keyword evidence="4" id="KW-1185">Reference proteome</keyword>
<evidence type="ECO:0000313" key="3">
    <source>
        <dbReference type="EMBL" id="ENY69375.1"/>
    </source>
</evidence>
<evidence type="ECO:0000259" key="2">
    <source>
        <dbReference type="Pfam" id="PF00535"/>
    </source>
</evidence>
<evidence type="ECO:0000256" key="1">
    <source>
        <dbReference type="SAM" id="Phobius"/>
    </source>
</evidence>
<dbReference type="InterPro" id="IPR001173">
    <property type="entry name" value="Glyco_trans_2-like"/>
</dbReference>
<evidence type="ECO:0000313" key="4">
    <source>
        <dbReference type="Proteomes" id="UP000013131"/>
    </source>
</evidence>
<keyword evidence="1" id="KW-1133">Transmembrane helix</keyword>
<sequence>MNKNLTIIIPIYNPNIQVDKILHNINKQKNNNFDVIITIDNPTNEQVFELDKLQTKHKEKTKIIINSAHQNLDLTLKTAIDLVQTPYVHILKQTYKIKSEFIQHINSFLEKLNYQPDIIEIPFSKKENIYSCYKDEILPELNIIDLEKNNLPLALASSSNSNYIIKKEIISEVIKKSKIKNLNFESATKFIFDCLLKAKSYVYYKNTWISDLNGKFILFNINSLVRVWNAILSSYNKDDIDKKNALIFANLISFCYYVAGYLGVFKIKNDPLKDKVYNNIKAALLKEIKTQKEFWLNEIKTNPYFKKFKINDLNNLTDGFSKKWNLIFKKFTW</sequence>
<dbReference type="PATRIC" id="fig|1188233.3.peg.87"/>
<keyword evidence="3" id="KW-0808">Transferase</keyword>
<organism evidence="3 4">
    <name type="scientific">Metamycoplasma auris 15026</name>
    <dbReference type="NCBI Taxonomy" id="1188233"/>
    <lineage>
        <taxon>Bacteria</taxon>
        <taxon>Bacillati</taxon>
        <taxon>Mycoplasmatota</taxon>
        <taxon>Mycoplasmoidales</taxon>
        <taxon>Metamycoplasmataceae</taxon>
        <taxon>Metamycoplasma</taxon>
    </lineage>
</organism>
<feature type="transmembrane region" description="Helical" evidence="1">
    <location>
        <begin position="245"/>
        <end position="265"/>
    </location>
</feature>
<keyword evidence="1" id="KW-0472">Membrane</keyword>
<gene>
    <name evidence="3" type="primary">cps</name>
    <name evidence="3" type="ORF">MAU_0870</name>
</gene>
<feature type="domain" description="Glycosyltransferase 2-like" evidence="2">
    <location>
        <begin position="6"/>
        <end position="91"/>
    </location>
</feature>
<dbReference type="Pfam" id="PF00535">
    <property type="entry name" value="Glycos_transf_2"/>
    <property type="match status" value="1"/>
</dbReference>
<keyword evidence="1" id="KW-0812">Transmembrane</keyword>
<proteinExistence type="predicted"/>
<accession>N9TTH6</accession>